<feature type="non-terminal residue" evidence="1">
    <location>
        <position position="1"/>
    </location>
</feature>
<reference evidence="1 2" key="1">
    <citation type="submission" date="2015-09" db="EMBL/GenBank/DDBJ databases">
        <title>Trachymyrmex zeteki WGS genome.</title>
        <authorList>
            <person name="Nygaard S."/>
            <person name="Hu H."/>
            <person name="Boomsma J."/>
            <person name="Zhang G."/>
        </authorList>
    </citation>
    <scope>NUCLEOTIDE SEQUENCE [LARGE SCALE GENOMIC DNA]</scope>
    <source>
        <strain evidence="1">Tzet28-1</strain>
        <tissue evidence="1">Whole body</tissue>
    </source>
</reference>
<dbReference type="Proteomes" id="UP000075809">
    <property type="component" value="Unassembled WGS sequence"/>
</dbReference>
<evidence type="ECO:0000313" key="2">
    <source>
        <dbReference type="Proteomes" id="UP000075809"/>
    </source>
</evidence>
<sequence>GLIPTRLLPLEQIIIDLREAASQLMKGLHFPFQVRIKNWNIIQKYISINAFYSNSYIFTTLKFPIIAYPTYKIIRATPLPHYIYSNIFTFVKINHPLIAVGKENNHYTFLNENDLSKCVRDTSTYTCGFPIYYIKSHAPCKVSIFINAPGQL</sequence>
<organism evidence="1 2">
    <name type="scientific">Mycetomoellerius zeteki</name>
    <dbReference type="NCBI Taxonomy" id="64791"/>
    <lineage>
        <taxon>Eukaryota</taxon>
        <taxon>Metazoa</taxon>
        <taxon>Ecdysozoa</taxon>
        <taxon>Arthropoda</taxon>
        <taxon>Hexapoda</taxon>
        <taxon>Insecta</taxon>
        <taxon>Pterygota</taxon>
        <taxon>Neoptera</taxon>
        <taxon>Endopterygota</taxon>
        <taxon>Hymenoptera</taxon>
        <taxon>Apocrita</taxon>
        <taxon>Aculeata</taxon>
        <taxon>Formicoidea</taxon>
        <taxon>Formicidae</taxon>
        <taxon>Myrmicinae</taxon>
        <taxon>Mycetomoellerius</taxon>
    </lineage>
</organism>
<proteinExistence type="predicted"/>
<evidence type="ECO:0000313" key="1">
    <source>
        <dbReference type="EMBL" id="KYQ55980.1"/>
    </source>
</evidence>
<keyword evidence="2" id="KW-1185">Reference proteome</keyword>
<accession>A0A151X6S1</accession>
<name>A0A151X6S1_9HYME</name>
<protein>
    <submittedName>
        <fullName evidence="1">Uncharacterized protein</fullName>
    </submittedName>
</protein>
<dbReference type="EMBL" id="KQ982481">
    <property type="protein sequence ID" value="KYQ55980.1"/>
    <property type="molecule type" value="Genomic_DNA"/>
</dbReference>
<dbReference type="AlphaFoldDB" id="A0A151X6S1"/>
<gene>
    <name evidence="1" type="ORF">ALC60_05094</name>
</gene>